<name>C1CZ64_DEIDV</name>
<dbReference type="AlphaFoldDB" id="C1CZ64"/>
<reference evidence="2 3" key="1">
    <citation type="journal article" date="2009" name="PLoS Genet.">
        <title>Alliance of proteomics and genomics to unravel the specificities of Sahara bacterium Deinococcus deserti.</title>
        <authorList>
            <person name="de Groot A."/>
            <person name="Dulermo R."/>
            <person name="Ortet P."/>
            <person name="Blanchard L."/>
            <person name="Guerin P."/>
            <person name="Fernandez B."/>
            <person name="Vacherie B."/>
            <person name="Dossat C."/>
            <person name="Jolivet E."/>
            <person name="Siguier P."/>
            <person name="Chandler M."/>
            <person name="Barakat M."/>
            <person name="Dedieu A."/>
            <person name="Barbe V."/>
            <person name="Heulin T."/>
            <person name="Sommer S."/>
            <person name="Achouak W."/>
            <person name="Armengaud J."/>
        </authorList>
    </citation>
    <scope>NUCLEOTIDE SEQUENCE [LARGE SCALE GENOMIC DNA]</scope>
    <source>
        <strain evidence="3">DSM 17065 / CIP 109153 / LMG 22923 / VCD115</strain>
    </source>
</reference>
<feature type="transmembrane region" description="Helical" evidence="1">
    <location>
        <begin position="127"/>
        <end position="154"/>
    </location>
</feature>
<feature type="transmembrane region" description="Helical" evidence="1">
    <location>
        <begin position="28"/>
        <end position="47"/>
    </location>
</feature>
<proteinExistence type="predicted"/>
<organism evidence="2 3">
    <name type="scientific">Deinococcus deserti (strain DSM 17065 / CIP 109153 / LMG 22923 / VCD115)</name>
    <dbReference type="NCBI Taxonomy" id="546414"/>
    <lineage>
        <taxon>Bacteria</taxon>
        <taxon>Thermotogati</taxon>
        <taxon>Deinococcota</taxon>
        <taxon>Deinococci</taxon>
        <taxon>Deinococcales</taxon>
        <taxon>Deinococcaceae</taxon>
        <taxon>Deinococcus</taxon>
    </lineage>
</organism>
<dbReference type="RefSeq" id="WP_162485371.1">
    <property type="nucleotide sequence ID" value="NC_012526.1"/>
</dbReference>
<keyword evidence="1" id="KW-0812">Transmembrane</keyword>
<evidence type="ECO:0000256" key="1">
    <source>
        <dbReference type="SAM" id="Phobius"/>
    </source>
</evidence>
<dbReference type="HOGENOM" id="CLU_1632669_0_0_0"/>
<dbReference type="KEGG" id="ddr:Deide_02852"/>
<feature type="transmembrane region" description="Helical" evidence="1">
    <location>
        <begin position="59"/>
        <end position="81"/>
    </location>
</feature>
<gene>
    <name evidence="2" type="ordered locus">Deide_02852</name>
</gene>
<dbReference type="STRING" id="546414.Deide_02852"/>
<protein>
    <submittedName>
        <fullName evidence="2">Uncharacterized protein</fullName>
    </submittedName>
</protein>
<dbReference type="EMBL" id="CP001114">
    <property type="protein sequence ID" value="ACO45102.2"/>
    <property type="molecule type" value="Genomic_DNA"/>
</dbReference>
<keyword evidence="1" id="KW-0472">Membrane</keyword>
<keyword evidence="3" id="KW-1185">Reference proteome</keyword>
<accession>C1CZ64</accession>
<dbReference type="PaxDb" id="546414-Deide_02852"/>
<dbReference type="Proteomes" id="UP000002208">
    <property type="component" value="Chromosome"/>
</dbReference>
<evidence type="ECO:0000313" key="2">
    <source>
        <dbReference type="EMBL" id="ACO45102.2"/>
    </source>
</evidence>
<sequence>MDRQRLKAFFESDTGKRIDRAVDLSFKAWLGILLLFICLLAFLTLLVKGMGYGEPLYKDVLYIVQIVGTVATVVALVLGMANRAPLNFYSWGFGISSILTDKGTEALRFYTTESVLASKGRFATAALWIQAVGVSVIMALTVVALGHLAIVAVARLRQSRTP</sequence>
<keyword evidence="1" id="KW-1133">Transmembrane helix</keyword>
<evidence type="ECO:0000313" key="3">
    <source>
        <dbReference type="Proteomes" id="UP000002208"/>
    </source>
</evidence>